<gene>
    <name evidence="4" type="ORF">AMS68_000706</name>
</gene>
<proteinExistence type="predicted"/>
<dbReference type="CDD" id="cd01833">
    <property type="entry name" value="XynB_like"/>
    <property type="match status" value="1"/>
</dbReference>
<dbReference type="InterPro" id="IPR036514">
    <property type="entry name" value="SGNH_hydro_sf"/>
</dbReference>
<feature type="domain" description="SGNH hydrolase-type esterase" evidence="3">
    <location>
        <begin position="48"/>
        <end position="222"/>
    </location>
</feature>
<keyword evidence="1 2" id="KW-0732">Signal</keyword>
<name>A0A6H0XKN1_9PEZI</name>
<dbReference type="InterPro" id="IPR028994">
    <property type="entry name" value="Integrin_alpha_N"/>
</dbReference>
<dbReference type="GO" id="GO:0004622">
    <property type="term" value="F:phosphatidylcholine lysophospholipase activity"/>
    <property type="evidence" value="ECO:0007669"/>
    <property type="project" value="TreeGrafter"/>
</dbReference>
<dbReference type="Gene3D" id="2.130.10.130">
    <property type="entry name" value="Integrin alpha, N-terminal"/>
    <property type="match status" value="1"/>
</dbReference>
<dbReference type="SUPFAM" id="SSF52266">
    <property type="entry name" value="SGNH hydrolase"/>
    <property type="match status" value="1"/>
</dbReference>
<dbReference type="PANTHER" id="PTHR30383:SF5">
    <property type="entry name" value="SGNH HYDROLASE-TYPE ESTERASE DOMAIN-CONTAINING PROTEIN"/>
    <property type="match status" value="1"/>
</dbReference>
<dbReference type="Gene3D" id="3.40.50.1110">
    <property type="entry name" value="SGNH hydrolase"/>
    <property type="match status" value="1"/>
</dbReference>
<reference evidence="4 5" key="1">
    <citation type="journal article" date="2016" name="Sci. Rep.">
        <title>Peltaster fructicola genome reveals evolution from an invasive phytopathogen to an ectophytic parasite.</title>
        <authorList>
            <person name="Xu C."/>
            <person name="Chen H."/>
            <person name="Gleason M.L."/>
            <person name="Xu J.R."/>
            <person name="Liu H."/>
            <person name="Zhang R."/>
            <person name="Sun G."/>
        </authorList>
    </citation>
    <scope>NUCLEOTIDE SEQUENCE [LARGE SCALE GENOMIC DNA]</scope>
    <source>
        <strain evidence="4 5">LNHT1506</strain>
    </source>
</reference>
<dbReference type="Pfam" id="PF13472">
    <property type="entry name" value="Lipase_GDSL_2"/>
    <property type="match status" value="1"/>
</dbReference>
<dbReference type="EMBL" id="CP051139">
    <property type="protein sequence ID" value="QIW95188.1"/>
    <property type="molecule type" value="Genomic_DNA"/>
</dbReference>
<protein>
    <recommendedName>
        <fullName evidence="3">SGNH hydrolase-type esterase domain-containing protein</fullName>
    </recommendedName>
</protein>
<dbReference type="InterPro" id="IPR013830">
    <property type="entry name" value="SGNH_hydro"/>
</dbReference>
<evidence type="ECO:0000256" key="2">
    <source>
        <dbReference type="SAM" id="SignalP"/>
    </source>
</evidence>
<keyword evidence="5" id="KW-1185">Reference proteome</keyword>
<feature type="signal peptide" evidence="2">
    <location>
        <begin position="1"/>
        <end position="30"/>
    </location>
</feature>
<dbReference type="InterPro" id="IPR051532">
    <property type="entry name" value="Ester_Hydrolysis_Enzymes"/>
</dbReference>
<accession>A0A6H0XKN1</accession>
<dbReference type="InterPro" id="IPR013517">
    <property type="entry name" value="FG-GAP"/>
</dbReference>
<evidence type="ECO:0000313" key="4">
    <source>
        <dbReference type="EMBL" id="QIW95188.1"/>
    </source>
</evidence>
<evidence type="ECO:0000256" key="1">
    <source>
        <dbReference type="ARBA" id="ARBA00022729"/>
    </source>
</evidence>
<feature type="chain" id="PRO_5026318888" description="SGNH hydrolase-type esterase domain-containing protein" evidence="2">
    <location>
        <begin position="31"/>
        <end position="523"/>
    </location>
</feature>
<evidence type="ECO:0000259" key="3">
    <source>
        <dbReference type="Pfam" id="PF13472"/>
    </source>
</evidence>
<dbReference type="AlphaFoldDB" id="A0A6H0XKN1"/>
<organism evidence="4 5">
    <name type="scientific">Peltaster fructicola</name>
    <dbReference type="NCBI Taxonomy" id="286661"/>
    <lineage>
        <taxon>Eukaryota</taxon>
        <taxon>Fungi</taxon>
        <taxon>Dikarya</taxon>
        <taxon>Ascomycota</taxon>
        <taxon>Pezizomycotina</taxon>
        <taxon>Dothideomycetes</taxon>
        <taxon>Dothideomycetes incertae sedis</taxon>
        <taxon>Peltaster</taxon>
    </lineage>
</organism>
<evidence type="ECO:0000313" key="5">
    <source>
        <dbReference type="Proteomes" id="UP000503462"/>
    </source>
</evidence>
<dbReference type="Pfam" id="PF13517">
    <property type="entry name" value="FG-GAP_3"/>
    <property type="match status" value="2"/>
</dbReference>
<sequence length="523" mass="56034">MAAPMQRSHSSSVYLVLLSICLTFFTGVQGLVIERSLANGVDLRILPLGDSITWGAHSSDGNGYRNDLQKKFNGNKAVYIGSEHSGNMTNNQHEGWRGYVIDQIAQRAERSLPDRPNVILIMAGTNDIGHKVDPAGAPKRLGTLLDQCHSACPDAVIILAQLTPRASLEDEVVTFNAAIPGIVEPRTKAGHKIVIVDMSNSKNGLKTSDLADGLHPDDGGYAKMATIWFEGFNTAAEKGLITAPVKYPRISWKSVGEIAMGIGRPKDTVFFGDVDGDGKDDYLSISTTGSLIAYKNNGANSASTDGWNWSPWGTIFDGSSDVLNIRIADLDGDGKADYIVVDPKTGAATAQLNGGPKADAPDHWQWTQTPVTNGFGASSTIHFADINGDGKADYLVVGEHGDVKAWLNQGKSDKGFSWKSLGNITDQYGESSRVEFADLDGDGKVDYLVVDNIIGSVEEWRNGGQNSDGAWDWEPKGEIAAGTSRKGTGVQFAKLSGDKKADYVIVDPSGSCYLWINEGVYTG</sequence>
<dbReference type="Proteomes" id="UP000503462">
    <property type="component" value="Chromosome 1"/>
</dbReference>
<dbReference type="OrthoDB" id="3915838at2759"/>
<dbReference type="SUPFAM" id="SSF69318">
    <property type="entry name" value="Integrin alpha N-terminal domain"/>
    <property type="match status" value="1"/>
</dbReference>
<dbReference type="PANTHER" id="PTHR30383">
    <property type="entry name" value="THIOESTERASE 1/PROTEASE 1/LYSOPHOSPHOLIPASE L1"/>
    <property type="match status" value="1"/>
</dbReference>